<accession>A0A699H1C1</accession>
<dbReference type="CDD" id="cd09272">
    <property type="entry name" value="RNase_HI_RT_Ty1"/>
    <property type="match status" value="1"/>
</dbReference>
<sequence length="555" mass="62109">MAEDGKIKIDKFDGDFGQALGAVRLSSVKNVAYNVVTEKTIYDLFKAMSNIYEKPSASNKVFLIRQLVNTKMKEGASVAESLIQSYQGTDTTVSGSIGSTKHKFDNIRDLILGEYIRIFLGKGFSRDKEVNIAAGDYDDALVCFVENTIYDHIIDSGASFHAIYCKEKLERFKLRSGKKGYHVGFKDQQSKVTKGSLVVARGNKHGSLYMVEGMKILASKGRILDLQKAVVGFCEPYVLGKLKKEDSVTTIAYLINRGSSVPLGFRIPEKEWQGKKVSLAHLRVFGCDSYVKVRDVARDKLDAKSVKCIFICYGLNEMGYHFWDSKSHKVVRSRDVTFNDDSLYGANAAMDSSNLTKPNQKDQVVLEDSSKNLTDKSIVFRVKEEQDGKKRYKARLVVKGFQQKHGVDYNEIFSLVVKMTTIRLVLSIVAVENLHLEKLDAKTAFLHGDLDKDIYMTQPEGFQLRRGKDQEAQETVVSRIRDEEFRLLSISARKEVVLEGLSDSDYEGCLDSGKSTTGYVFIVGGTAVSWMSRIQKCVAMSTIEAEYMAMAEAGK</sequence>
<dbReference type="PANTHER" id="PTHR11439:SF467">
    <property type="entry name" value="INTEGRASE CATALYTIC DOMAIN-CONTAINING PROTEIN"/>
    <property type="match status" value="1"/>
</dbReference>
<dbReference type="InterPro" id="IPR013103">
    <property type="entry name" value="RVT_2"/>
</dbReference>
<dbReference type="EMBL" id="BKCJ010087601">
    <property type="protein sequence ID" value="GEX06432.1"/>
    <property type="molecule type" value="Genomic_DNA"/>
</dbReference>
<organism evidence="3">
    <name type="scientific">Tanacetum cinerariifolium</name>
    <name type="common">Dalmatian daisy</name>
    <name type="synonym">Chrysanthemum cinerariifolium</name>
    <dbReference type="NCBI Taxonomy" id="118510"/>
    <lineage>
        <taxon>Eukaryota</taxon>
        <taxon>Viridiplantae</taxon>
        <taxon>Streptophyta</taxon>
        <taxon>Embryophyta</taxon>
        <taxon>Tracheophyta</taxon>
        <taxon>Spermatophyta</taxon>
        <taxon>Magnoliopsida</taxon>
        <taxon>eudicotyledons</taxon>
        <taxon>Gunneridae</taxon>
        <taxon>Pentapetalae</taxon>
        <taxon>asterids</taxon>
        <taxon>campanulids</taxon>
        <taxon>Asterales</taxon>
        <taxon>Asteraceae</taxon>
        <taxon>Asteroideae</taxon>
        <taxon>Anthemideae</taxon>
        <taxon>Anthemidinae</taxon>
        <taxon>Tanacetum</taxon>
    </lineage>
</organism>
<name>A0A699H1C1_TANCI</name>
<evidence type="ECO:0000259" key="2">
    <source>
        <dbReference type="Pfam" id="PF25597"/>
    </source>
</evidence>
<evidence type="ECO:0000313" key="3">
    <source>
        <dbReference type="EMBL" id="GEX06432.1"/>
    </source>
</evidence>
<dbReference type="Pfam" id="PF07727">
    <property type="entry name" value="RVT_2"/>
    <property type="match status" value="1"/>
</dbReference>
<evidence type="ECO:0000259" key="1">
    <source>
        <dbReference type="Pfam" id="PF07727"/>
    </source>
</evidence>
<feature type="domain" description="Retroviral polymerase SH3-like" evidence="2">
    <location>
        <begin position="287"/>
        <end position="345"/>
    </location>
</feature>
<protein>
    <submittedName>
        <fullName evidence="3">Retrovirus-related Pol polyprotein from transposon TNT 1-94</fullName>
    </submittedName>
</protein>
<gene>
    <name evidence="3" type="ORF">Tci_278407</name>
</gene>
<dbReference type="Pfam" id="PF25597">
    <property type="entry name" value="SH3_retrovirus"/>
    <property type="match status" value="1"/>
</dbReference>
<proteinExistence type="predicted"/>
<feature type="domain" description="Reverse transcriptase Ty1/copia-type" evidence="1">
    <location>
        <begin position="374"/>
        <end position="465"/>
    </location>
</feature>
<reference evidence="3" key="1">
    <citation type="journal article" date="2019" name="Sci. Rep.">
        <title>Draft genome of Tanacetum cinerariifolium, the natural source of mosquito coil.</title>
        <authorList>
            <person name="Yamashiro T."/>
            <person name="Shiraishi A."/>
            <person name="Satake H."/>
            <person name="Nakayama K."/>
        </authorList>
    </citation>
    <scope>NUCLEOTIDE SEQUENCE</scope>
</reference>
<dbReference type="AlphaFoldDB" id="A0A699H1C1"/>
<dbReference type="PANTHER" id="PTHR11439">
    <property type="entry name" value="GAG-POL-RELATED RETROTRANSPOSON"/>
    <property type="match status" value="1"/>
</dbReference>
<dbReference type="InterPro" id="IPR057670">
    <property type="entry name" value="SH3_retrovirus"/>
</dbReference>
<comment type="caution">
    <text evidence="3">The sequence shown here is derived from an EMBL/GenBank/DDBJ whole genome shotgun (WGS) entry which is preliminary data.</text>
</comment>